<accession>A0ABT0I3W7</accession>
<protein>
    <recommendedName>
        <fullName evidence="4">Protein kinase domain-containing protein</fullName>
    </recommendedName>
</protein>
<feature type="compositionally biased region" description="Basic and acidic residues" evidence="1">
    <location>
        <begin position="294"/>
        <end position="309"/>
    </location>
</feature>
<dbReference type="SUPFAM" id="SSF56112">
    <property type="entry name" value="Protein kinase-like (PK-like)"/>
    <property type="match status" value="1"/>
</dbReference>
<dbReference type="Gene3D" id="1.10.510.10">
    <property type="entry name" value="Transferase(Phosphotransferase) domain 1"/>
    <property type="match status" value="1"/>
</dbReference>
<reference evidence="2 3" key="1">
    <citation type="submission" date="2022-04" db="EMBL/GenBank/DDBJ databases">
        <title>Streptomyces sp. nov. LCR6-01 isolated from Lichen of Dirinaria sp.</title>
        <authorList>
            <person name="Kanchanasin P."/>
            <person name="Tanasupawat S."/>
            <person name="Phongsopitanun W."/>
        </authorList>
    </citation>
    <scope>NUCLEOTIDE SEQUENCE [LARGE SCALE GENOMIC DNA]</scope>
    <source>
        <strain evidence="2 3">LCR6-01</strain>
    </source>
</reference>
<dbReference type="Proteomes" id="UP001522868">
    <property type="component" value="Unassembled WGS sequence"/>
</dbReference>
<evidence type="ECO:0000256" key="1">
    <source>
        <dbReference type="SAM" id="MobiDB-lite"/>
    </source>
</evidence>
<evidence type="ECO:0000313" key="3">
    <source>
        <dbReference type="Proteomes" id="UP001522868"/>
    </source>
</evidence>
<dbReference type="RefSeq" id="WP_248631210.1">
    <property type="nucleotide sequence ID" value="NZ_JALPTH010000001.1"/>
</dbReference>
<feature type="region of interest" description="Disordered" evidence="1">
    <location>
        <begin position="288"/>
        <end position="330"/>
    </location>
</feature>
<evidence type="ECO:0008006" key="4">
    <source>
        <dbReference type="Google" id="ProtNLM"/>
    </source>
</evidence>
<dbReference type="EMBL" id="JALPTH010000001">
    <property type="protein sequence ID" value="MCK8676018.1"/>
    <property type="molecule type" value="Genomic_DNA"/>
</dbReference>
<comment type="caution">
    <text evidence="2">The sequence shown here is derived from an EMBL/GenBank/DDBJ whole genome shotgun (WGS) entry which is preliminary data.</text>
</comment>
<feature type="compositionally biased region" description="Gly residues" evidence="1">
    <location>
        <begin position="314"/>
        <end position="330"/>
    </location>
</feature>
<feature type="region of interest" description="Disordered" evidence="1">
    <location>
        <begin position="190"/>
        <end position="210"/>
    </location>
</feature>
<keyword evidence="3" id="KW-1185">Reference proteome</keyword>
<dbReference type="InterPro" id="IPR011009">
    <property type="entry name" value="Kinase-like_dom_sf"/>
</dbReference>
<sequence>MTVADGADVNRSTLALGSRAGSGGQGEVHRVGDGTVLFKEYKDPGKVDGGALAALVALRQSLAPGDRDRLDGLAAWPLCRVVEGGRPVGFLMHRAPERMTWLTGAGTGKLLELQYLLRPPRAAWQQVPQPTPEQRRVLLLACVEAVEWFHDAGLVIGDISQANVLWALDPQPSVHFLDCDGFRQVGRGPVQAQAGTPDWNDPLTPSSEASVDTDAYKTALMVARVLAQDPYAVPGSGLRLSVPCLNERQEGAVRRLLAQAAGAKGTRPHPSEWRMALSERDVVALTGAKPRQRPTVDRTVLDGVRDRRPIVLRPGGGPGEGPPGTGGPGR</sequence>
<organism evidence="2 3">
    <name type="scientific">Streptomyces lichenis</name>
    <dbReference type="NCBI Taxonomy" id="2306967"/>
    <lineage>
        <taxon>Bacteria</taxon>
        <taxon>Bacillati</taxon>
        <taxon>Actinomycetota</taxon>
        <taxon>Actinomycetes</taxon>
        <taxon>Kitasatosporales</taxon>
        <taxon>Streptomycetaceae</taxon>
        <taxon>Streptomyces</taxon>
    </lineage>
</organism>
<gene>
    <name evidence="2" type="ORF">M1O15_01025</name>
</gene>
<proteinExistence type="predicted"/>
<name>A0ABT0I3W7_9ACTN</name>
<evidence type="ECO:0000313" key="2">
    <source>
        <dbReference type="EMBL" id="MCK8676018.1"/>
    </source>
</evidence>